<reference evidence="1" key="1">
    <citation type="journal article" date="2018" name="Data Brief">
        <title>Genome sequence data from 17 accessions of Ensete ventricosum, a staple food crop for millions in Ethiopia.</title>
        <authorList>
            <person name="Yemataw Z."/>
            <person name="Muzemil S."/>
            <person name="Ambachew D."/>
            <person name="Tripathi L."/>
            <person name="Tesfaye K."/>
            <person name="Chala A."/>
            <person name="Farbos A."/>
            <person name="O'Neill P."/>
            <person name="Moore K."/>
            <person name="Grant M."/>
            <person name="Studholme D.J."/>
        </authorList>
    </citation>
    <scope>NUCLEOTIDE SEQUENCE [LARGE SCALE GENOMIC DNA]</scope>
    <source>
        <tissue evidence="1">Leaf</tissue>
    </source>
</reference>
<evidence type="ECO:0000313" key="1">
    <source>
        <dbReference type="EMBL" id="RZR72294.1"/>
    </source>
</evidence>
<gene>
    <name evidence="1" type="ORF">BHM03_00012002</name>
</gene>
<name>A0A444D6T1_ENSVE</name>
<protein>
    <submittedName>
        <fullName evidence="1">Uncharacterized protein</fullName>
    </submittedName>
</protein>
<organism evidence="1">
    <name type="scientific">Ensete ventricosum</name>
    <name type="common">Abyssinian banana</name>
    <name type="synonym">Musa ensete</name>
    <dbReference type="NCBI Taxonomy" id="4639"/>
    <lineage>
        <taxon>Eukaryota</taxon>
        <taxon>Viridiplantae</taxon>
        <taxon>Streptophyta</taxon>
        <taxon>Embryophyta</taxon>
        <taxon>Tracheophyta</taxon>
        <taxon>Spermatophyta</taxon>
        <taxon>Magnoliopsida</taxon>
        <taxon>Liliopsida</taxon>
        <taxon>Zingiberales</taxon>
        <taxon>Musaceae</taxon>
        <taxon>Ensete</taxon>
    </lineage>
</organism>
<dbReference type="Proteomes" id="UP000290560">
    <property type="component" value="Unassembled WGS sequence"/>
</dbReference>
<proteinExistence type="predicted"/>
<sequence length="102" mass="11482">MPAPLSDSVPYILMSVFPKRLRVLVALHTAQLGPPRLHAKCFCWEPQREHHMRRSYIPVFPDPYEEDKGGQASSLVVSTRWISAAKLLQSDLATLAQREGGE</sequence>
<accession>A0A444D6T1</accession>
<dbReference type="EMBL" id="KV875658">
    <property type="protein sequence ID" value="RZR72294.1"/>
    <property type="molecule type" value="Genomic_DNA"/>
</dbReference>
<dbReference type="AlphaFoldDB" id="A0A444D6T1"/>